<accession>A0A0L0N151</accession>
<feature type="compositionally biased region" description="Basic and acidic residues" evidence="1">
    <location>
        <begin position="226"/>
        <end position="246"/>
    </location>
</feature>
<feature type="region of interest" description="Disordered" evidence="1">
    <location>
        <begin position="81"/>
        <end position="101"/>
    </location>
</feature>
<dbReference type="Proteomes" id="UP000036947">
    <property type="component" value="Unassembled WGS sequence"/>
</dbReference>
<comment type="caution">
    <text evidence="2">The sequence shown here is derived from an EMBL/GenBank/DDBJ whole genome shotgun (WGS) entry which is preliminary data.</text>
</comment>
<reference evidence="2 3" key="1">
    <citation type="journal article" date="2015" name="BMC Genomics">
        <title>The genome of the truffle-parasite Tolypocladium ophioglossoides and the evolution of antifungal peptaibiotics.</title>
        <authorList>
            <person name="Quandt C.A."/>
            <person name="Bushley K.E."/>
            <person name="Spatafora J.W."/>
        </authorList>
    </citation>
    <scope>NUCLEOTIDE SEQUENCE [LARGE SCALE GENOMIC DNA]</scope>
    <source>
        <strain evidence="2 3">CBS 100239</strain>
    </source>
</reference>
<sequence length="324" mass="36133">MKCPKDAYAEILSIDPDSSDADKLIAWRRLGCMTHPHHCRRKNAKDAFEKLQDAASKIGVDQPSIGEVYFWDGKTDLQADDDSANETDGEVGIEEDDIPIPPTRVKDAYREATEVCIERVEEGGQIVRRLEAASEVGLLEVEKYKAAAGHKILSDGQSTWSNKGRSDFEELLWVTKSQTQRKNQAAGRKDPAADCCLGTASANARQHMQERWYTSALTSRTRELLEDPAKVEKDPVRRRAFKDSRAKQTVASEGEPRKQRSQSDSSEGQPGPSDASEERLHRLEAMMIDLAETQKAMNKTVATMAEMFERFIQANMASLEASGK</sequence>
<dbReference type="AlphaFoldDB" id="A0A0L0N151"/>
<name>A0A0L0N151_TOLOC</name>
<feature type="region of interest" description="Disordered" evidence="1">
    <location>
        <begin position="226"/>
        <end position="276"/>
    </location>
</feature>
<evidence type="ECO:0000313" key="3">
    <source>
        <dbReference type="Proteomes" id="UP000036947"/>
    </source>
</evidence>
<proteinExistence type="predicted"/>
<evidence type="ECO:0000256" key="1">
    <source>
        <dbReference type="SAM" id="MobiDB-lite"/>
    </source>
</evidence>
<protein>
    <recommendedName>
        <fullName evidence="4">J domain-containing protein</fullName>
    </recommendedName>
</protein>
<dbReference type="EMBL" id="LFRF01000031">
    <property type="protein sequence ID" value="KND87853.1"/>
    <property type="molecule type" value="Genomic_DNA"/>
</dbReference>
<dbReference type="OrthoDB" id="5042209at2759"/>
<feature type="compositionally biased region" description="Acidic residues" evidence="1">
    <location>
        <begin position="81"/>
        <end position="98"/>
    </location>
</feature>
<gene>
    <name evidence="2" type="ORF">TOPH_07437</name>
</gene>
<evidence type="ECO:0000313" key="2">
    <source>
        <dbReference type="EMBL" id="KND87853.1"/>
    </source>
</evidence>
<evidence type="ECO:0008006" key="4">
    <source>
        <dbReference type="Google" id="ProtNLM"/>
    </source>
</evidence>
<dbReference type="STRING" id="1163406.A0A0L0N151"/>
<keyword evidence="3" id="KW-1185">Reference proteome</keyword>
<organism evidence="2 3">
    <name type="scientific">Tolypocladium ophioglossoides (strain CBS 100239)</name>
    <name type="common">Snaketongue truffleclub</name>
    <name type="synonym">Elaphocordyceps ophioglossoides</name>
    <dbReference type="NCBI Taxonomy" id="1163406"/>
    <lineage>
        <taxon>Eukaryota</taxon>
        <taxon>Fungi</taxon>
        <taxon>Dikarya</taxon>
        <taxon>Ascomycota</taxon>
        <taxon>Pezizomycotina</taxon>
        <taxon>Sordariomycetes</taxon>
        <taxon>Hypocreomycetidae</taxon>
        <taxon>Hypocreales</taxon>
        <taxon>Ophiocordycipitaceae</taxon>
        <taxon>Tolypocladium</taxon>
    </lineage>
</organism>